<gene>
    <name evidence="1" type="ORF">ACEZ3G_06835</name>
</gene>
<evidence type="ECO:0000313" key="1">
    <source>
        <dbReference type="EMBL" id="MFH6603183.1"/>
    </source>
</evidence>
<name>A0ACC7LHL0_9FLAO</name>
<organism evidence="1 2">
    <name type="scientific">Meishania litoralis</name>
    <dbReference type="NCBI Taxonomy" id="3434685"/>
    <lineage>
        <taxon>Bacteria</taxon>
        <taxon>Pseudomonadati</taxon>
        <taxon>Bacteroidota</taxon>
        <taxon>Flavobacteriia</taxon>
        <taxon>Flavobacteriales</taxon>
        <taxon>Flavobacteriaceae</taxon>
        <taxon>Meishania</taxon>
    </lineage>
</organism>
<evidence type="ECO:0000313" key="2">
    <source>
        <dbReference type="Proteomes" id="UP001595191"/>
    </source>
</evidence>
<dbReference type="Proteomes" id="UP001595191">
    <property type="component" value="Unassembled WGS sequence"/>
</dbReference>
<sequence length="198" mass="22887">MFLVFLASCGTSKNTYEVRYEKAWKEVLKSQAWRDALRQDNGPLTAENNDFYASTDETEIVSGPAVDNKVYVDGFADKYDFLVHRAYAKIIAEAEMADSRLEKDYLDWNTQANLAEAQKDKSIRQKLEAVNERYKAHRKMLEGLKSWNIFSEFGTDDLDFFKAEHADEVRQMLQKGHGEGNVVGFLVYKLADLYHFEE</sequence>
<reference evidence="1" key="1">
    <citation type="submission" date="2024-09" db="EMBL/GenBank/DDBJ databases">
        <authorList>
            <person name="Liu J."/>
        </authorList>
    </citation>
    <scope>NUCLEOTIDE SEQUENCE</scope>
    <source>
        <strain evidence="1">NBU2967</strain>
    </source>
</reference>
<proteinExistence type="predicted"/>
<protein>
    <submittedName>
        <fullName evidence="1">Uncharacterized protein</fullName>
    </submittedName>
</protein>
<comment type="caution">
    <text evidence="1">The sequence shown here is derived from an EMBL/GenBank/DDBJ whole genome shotgun (WGS) entry which is preliminary data.</text>
</comment>
<accession>A0ACC7LHL0</accession>
<keyword evidence="2" id="KW-1185">Reference proteome</keyword>
<dbReference type="EMBL" id="JBHFPV010000001">
    <property type="protein sequence ID" value="MFH6603183.1"/>
    <property type="molecule type" value="Genomic_DNA"/>
</dbReference>